<comment type="caution">
    <text evidence="2">The sequence shown here is derived from an EMBL/GenBank/DDBJ whole genome shotgun (WGS) entry which is preliminary data.</text>
</comment>
<evidence type="ECO:0000256" key="1">
    <source>
        <dbReference type="SAM" id="MobiDB-lite"/>
    </source>
</evidence>
<dbReference type="PANTHER" id="PTHR23026:SF123">
    <property type="entry name" value="NAD(P)H NITROREDUCTASE RV3131-RELATED"/>
    <property type="match status" value="1"/>
</dbReference>
<keyword evidence="3" id="KW-1185">Reference proteome</keyword>
<proteinExistence type="predicted"/>
<organism evidence="2 3">
    <name type="scientific">Thalassococcus arenae</name>
    <dbReference type="NCBI Taxonomy" id="2851652"/>
    <lineage>
        <taxon>Bacteria</taxon>
        <taxon>Pseudomonadati</taxon>
        <taxon>Pseudomonadota</taxon>
        <taxon>Alphaproteobacteria</taxon>
        <taxon>Rhodobacterales</taxon>
        <taxon>Roseobacteraceae</taxon>
        <taxon>Thalassococcus</taxon>
    </lineage>
</organism>
<dbReference type="InterPro" id="IPR050627">
    <property type="entry name" value="Nitroreductase/BluB"/>
</dbReference>
<evidence type="ECO:0000313" key="2">
    <source>
        <dbReference type="EMBL" id="MBV2359263.1"/>
    </source>
</evidence>
<evidence type="ECO:0000313" key="3">
    <source>
        <dbReference type="Proteomes" id="UP001166293"/>
    </source>
</evidence>
<reference evidence="2" key="1">
    <citation type="submission" date="2021-06" db="EMBL/GenBank/DDBJ databases">
        <title>Thalassococcus sp. CAU 1522 isolated from sea sand, Republic of Korea.</title>
        <authorList>
            <person name="Kim W."/>
        </authorList>
    </citation>
    <scope>NUCLEOTIDE SEQUENCE</scope>
    <source>
        <strain evidence="2">CAU 1522</strain>
    </source>
</reference>
<dbReference type="EMBL" id="JAHRWL010000001">
    <property type="protein sequence ID" value="MBV2359263.1"/>
    <property type="molecule type" value="Genomic_DNA"/>
</dbReference>
<dbReference type="PANTHER" id="PTHR23026">
    <property type="entry name" value="NADPH NITROREDUCTASE"/>
    <property type="match status" value="1"/>
</dbReference>
<protein>
    <submittedName>
        <fullName evidence="2">Nitroreductase family protein</fullName>
    </submittedName>
</protein>
<dbReference type="Proteomes" id="UP001166293">
    <property type="component" value="Unassembled WGS sequence"/>
</dbReference>
<sequence>MLDSPLPDTLLDAARLAPSSHNTQPWLFQRRNGRIGLIADRTRALPVNDPDDRELTISCGCALMNLRVAAAARGDGMRIDCFPEADDPDLLAWLWHEGPVERDLAGLAEAIPLRHTHRKAFRDTPVDPDLVTRLIREAEQENALLIPLDSEAARHSAAALVMQGDAAQWSDRRWRRELAAWMHPRRKGDGLSLPGIAVPVAQMLVRSFDMGGGIGAKDAELAEASPLLAVLSTDGDTEAEWLAAGQALQRVLLTAVTKGVQASYLNQPIQVGELRGALRRLTGRQDKPQLLLRFGHPKEAGSHAPRRPLSDMVIA</sequence>
<feature type="region of interest" description="Disordered" evidence="1">
    <location>
        <begin position="295"/>
        <end position="315"/>
    </location>
</feature>
<name>A0ABS6N644_9RHOB</name>
<dbReference type="NCBIfam" id="NF047509">
    <property type="entry name" value="Rv3131_FMN_oxido"/>
    <property type="match status" value="1"/>
</dbReference>
<gene>
    <name evidence="2" type="ORF">KUH32_05735</name>
</gene>
<dbReference type="RefSeq" id="WP_217777085.1">
    <property type="nucleotide sequence ID" value="NZ_JAHRWL010000001.1"/>
</dbReference>
<accession>A0ABS6N644</accession>